<dbReference type="InterPro" id="IPR005467">
    <property type="entry name" value="His_kinase_dom"/>
</dbReference>
<comment type="catalytic activity">
    <reaction evidence="1">
        <text>ATP + protein L-histidine = ADP + protein N-phospho-L-histidine.</text>
        <dbReference type="EC" id="2.7.13.3"/>
    </reaction>
</comment>
<evidence type="ECO:0000256" key="6">
    <source>
        <dbReference type="ARBA" id="ARBA00022777"/>
    </source>
</evidence>
<dbReference type="PROSITE" id="PS50109">
    <property type="entry name" value="HIS_KIN"/>
    <property type="match status" value="1"/>
</dbReference>
<feature type="region of interest" description="Disordered" evidence="9">
    <location>
        <begin position="122"/>
        <end position="152"/>
    </location>
</feature>
<reference evidence="13" key="1">
    <citation type="journal article" date="2019" name="Int. J. Syst. Evol. Microbiol.">
        <title>The Global Catalogue of Microorganisms (GCM) 10K type strain sequencing project: providing services to taxonomists for standard genome sequencing and annotation.</title>
        <authorList>
            <consortium name="The Broad Institute Genomics Platform"/>
            <consortium name="The Broad Institute Genome Sequencing Center for Infectious Disease"/>
            <person name="Wu L."/>
            <person name="Ma J."/>
        </authorList>
    </citation>
    <scope>NUCLEOTIDE SEQUENCE [LARGE SCALE GENOMIC DNA]</scope>
    <source>
        <strain evidence="13">JCM 17656</strain>
    </source>
</reference>
<dbReference type="RefSeq" id="WP_346180397.1">
    <property type="nucleotide sequence ID" value="NZ_BAABCE010000002.1"/>
</dbReference>
<accession>A0ABP6V9F4</accession>
<evidence type="ECO:0000313" key="13">
    <source>
        <dbReference type="Proteomes" id="UP001500707"/>
    </source>
</evidence>
<sequence length="288" mass="30675">MGDWETNGPVVALAVACAAVLALSVALSRTRRRWRQAVGERGWLLERERESAALAAVSAERDRIARELHDIVSHNVSLMVVQAGAAREVMGTMPDEASAALRAVEDAGRGAMTDLRHLLGLLAPSPSGEDDDTGTGADDRASAADLAPQPGMDRLGQLVDRVSFAGLPVEVRISGEPRPLPQGIDVTAYRIVQEALTNALRHGDGGKAEVTVRYASHALRVEVLNTGPSVLTGGDPQKPRPVPPHRDGTGRGLLGLRERVAVYGGDLDARRRLGGGYRVRARIPLDRP</sequence>
<evidence type="ECO:0000256" key="7">
    <source>
        <dbReference type="ARBA" id="ARBA00022840"/>
    </source>
</evidence>
<evidence type="ECO:0000256" key="10">
    <source>
        <dbReference type="SAM" id="Phobius"/>
    </source>
</evidence>
<evidence type="ECO:0000313" key="12">
    <source>
        <dbReference type="EMBL" id="GAA3529551.1"/>
    </source>
</evidence>
<dbReference type="Pfam" id="PF02518">
    <property type="entry name" value="HATPase_c"/>
    <property type="match status" value="1"/>
</dbReference>
<feature type="domain" description="Histidine kinase" evidence="11">
    <location>
        <begin position="190"/>
        <end position="287"/>
    </location>
</feature>
<dbReference type="Gene3D" id="3.30.565.10">
    <property type="entry name" value="Histidine kinase-like ATPase, C-terminal domain"/>
    <property type="match status" value="1"/>
</dbReference>
<dbReference type="EMBL" id="BAABCE010000002">
    <property type="protein sequence ID" value="GAA3529551.1"/>
    <property type="molecule type" value="Genomic_DNA"/>
</dbReference>
<dbReference type="SUPFAM" id="SSF55874">
    <property type="entry name" value="ATPase domain of HSP90 chaperone/DNA topoisomerase II/histidine kinase"/>
    <property type="match status" value="1"/>
</dbReference>
<dbReference type="PANTHER" id="PTHR24421:SF10">
    <property type="entry name" value="NITRATE_NITRITE SENSOR PROTEIN NARQ"/>
    <property type="match status" value="1"/>
</dbReference>
<keyword evidence="3" id="KW-0597">Phosphoprotein</keyword>
<keyword evidence="6" id="KW-0418">Kinase</keyword>
<proteinExistence type="predicted"/>
<keyword evidence="4" id="KW-0808">Transferase</keyword>
<dbReference type="InterPro" id="IPR050482">
    <property type="entry name" value="Sensor_HK_TwoCompSys"/>
</dbReference>
<keyword evidence="13" id="KW-1185">Reference proteome</keyword>
<evidence type="ECO:0000256" key="1">
    <source>
        <dbReference type="ARBA" id="ARBA00000085"/>
    </source>
</evidence>
<organism evidence="12 13">
    <name type="scientific">Streptomyces osmaniensis</name>
    <dbReference type="NCBI Taxonomy" id="593134"/>
    <lineage>
        <taxon>Bacteria</taxon>
        <taxon>Bacillati</taxon>
        <taxon>Actinomycetota</taxon>
        <taxon>Actinomycetes</taxon>
        <taxon>Kitasatosporales</taxon>
        <taxon>Streptomycetaceae</taxon>
        <taxon>Streptomyces</taxon>
    </lineage>
</organism>
<dbReference type="EC" id="2.7.13.3" evidence="2"/>
<evidence type="ECO:0000256" key="2">
    <source>
        <dbReference type="ARBA" id="ARBA00012438"/>
    </source>
</evidence>
<dbReference type="Pfam" id="PF07730">
    <property type="entry name" value="HisKA_3"/>
    <property type="match status" value="1"/>
</dbReference>
<gene>
    <name evidence="12" type="ORF">GCM10022295_09330</name>
</gene>
<keyword evidence="10" id="KW-1133">Transmembrane helix</keyword>
<dbReference type="InterPro" id="IPR003594">
    <property type="entry name" value="HATPase_dom"/>
</dbReference>
<keyword evidence="7" id="KW-0067">ATP-binding</keyword>
<dbReference type="CDD" id="cd16917">
    <property type="entry name" value="HATPase_UhpB-NarQ-NarX-like"/>
    <property type="match status" value="1"/>
</dbReference>
<evidence type="ECO:0000256" key="3">
    <source>
        <dbReference type="ARBA" id="ARBA00022553"/>
    </source>
</evidence>
<evidence type="ECO:0000256" key="8">
    <source>
        <dbReference type="ARBA" id="ARBA00023012"/>
    </source>
</evidence>
<comment type="caution">
    <text evidence="12">The sequence shown here is derived from an EMBL/GenBank/DDBJ whole genome shotgun (WGS) entry which is preliminary data.</text>
</comment>
<protein>
    <recommendedName>
        <fullName evidence="2">histidine kinase</fullName>
        <ecNumber evidence="2">2.7.13.3</ecNumber>
    </recommendedName>
</protein>
<feature type="transmembrane region" description="Helical" evidence="10">
    <location>
        <begin position="6"/>
        <end position="27"/>
    </location>
</feature>
<evidence type="ECO:0000256" key="5">
    <source>
        <dbReference type="ARBA" id="ARBA00022741"/>
    </source>
</evidence>
<keyword evidence="5" id="KW-0547">Nucleotide-binding</keyword>
<evidence type="ECO:0000256" key="4">
    <source>
        <dbReference type="ARBA" id="ARBA00022679"/>
    </source>
</evidence>
<keyword evidence="10" id="KW-0812">Transmembrane</keyword>
<dbReference type="Gene3D" id="1.20.5.1930">
    <property type="match status" value="1"/>
</dbReference>
<evidence type="ECO:0000259" key="11">
    <source>
        <dbReference type="PROSITE" id="PS50109"/>
    </source>
</evidence>
<dbReference type="InterPro" id="IPR011712">
    <property type="entry name" value="Sig_transdc_His_kin_sub3_dim/P"/>
</dbReference>
<dbReference type="Proteomes" id="UP001500707">
    <property type="component" value="Unassembled WGS sequence"/>
</dbReference>
<evidence type="ECO:0000256" key="9">
    <source>
        <dbReference type="SAM" id="MobiDB-lite"/>
    </source>
</evidence>
<feature type="region of interest" description="Disordered" evidence="9">
    <location>
        <begin position="227"/>
        <end position="251"/>
    </location>
</feature>
<dbReference type="PANTHER" id="PTHR24421">
    <property type="entry name" value="NITRATE/NITRITE SENSOR PROTEIN NARX-RELATED"/>
    <property type="match status" value="1"/>
</dbReference>
<dbReference type="InterPro" id="IPR036890">
    <property type="entry name" value="HATPase_C_sf"/>
</dbReference>
<keyword evidence="10" id="KW-0472">Membrane</keyword>
<name>A0ABP6V9F4_9ACTN</name>
<keyword evidence="8" id="KW-0902">Two-component regulatory system</keyword>